<dbReference type="InterPro" id="IPR002571">
    <property type="entry name" value="HrcA"/>
</dbReference>
<dbReference type="SUPFAM" id="SSF46785">
    <property type="entry name" value="Winged helix' DNA-binding domain"/>
    <property type="match status" value="1"/>
</dbReference>
<keyword evidence="4" id="KW-0804">Transcription</keyword>
<name>A0A1G1XK14_9BACT</name>
<dbReference type="Gene3D" id="3.30.450.40">
    <property type="match status" value="1"/>
</dbReference>
<proteinExistence type="predicted"/>
<dbReference type="InterPro" id="IPR036390">
    <property type="entry name" value="WH_DNA-bd_sf"/>
</dbReference>
<keyword evidence="2" id="KW-0805">Transcription regulation</keyword>
<dbReference type="InterPro" id="IPR029016">
    <property type="entry name" value="GAF-like_dom_sf"/>
</dbReference>
<organism evidence="6 7">
    <name type="scientific">Candidatus Brennerbacteria bacterium RIFOXYD1_FULL_41_16</name>
    <dbReference type="NCBI Taxonomy" id="1797529"/>
    <lineage>
        <taxon>Bacteria</taxon>
        <taxon>Candidatus Brenneribacteriota</taxon>
    </lineage>
</organism>
<dbReference type="Pfam" id="PF01628">
    <property type="entry name" value="HrcA"/>
    <property type="match status" value="1"/>
</dbReference>
<evidence type="ECO:0000256" key="4">
    <source>
        <dbReference type="ARBA" id="ARBA00023163"/>
    </source>
</evidence>
<evidence type="ECO:0000256" key="3">
    <source>
        <dbReference type="ARBA" id="ARBA00023016"/>
    </source>
</evidence>
<dbReference type="GO" id="GO:0045892">
    <property type="term" value="P:negative regulation of DNA-templated transcription"/>
    <property type="evidence" value="ECO:0007669"/>
    <property type="project" value="TreeGrafter"/>
</dbReference>
<evidence type="ECO:0000313" key="6">
    <source>
        <dbReference type="EMBL" id="OGY40234.1"/>
    </source>
</evidence>
<evidence type="ECO:0000313" key="7">
    <source>
        <dbReference type="Proteomes" id="UP000178570"/>
    </source>
</evidence>
<dbReference type="Gene3D" id="1.10.10.10">
    <property type="entry name" value="Winged helix-like DNA-binding domain superfamily/Winged helix DNA-binding domain"/>
    <property type="match status" value="1"/>
</dbReference>
<dbReference type="PANTHER" id="PTHR34824">
    <property type="entry name" value="HEAT-INDUCIBLE TRANSCRIPTION REPRESSOR HRCA"/>
    <property type="match status" value="1"/>
</dbReference>
<dbReference type="AlphaFoldDB" id="A0A1G1XK14"/>
<dbReference type="STRING" id="1797529.A2570_03040"/>
<dbReference type="GO" id="GO:0003677">
    <property type="term" value="F:DNA binding"/>
    <property type="evidence" value="ECO:0007669"/>
    <property type="project" value="InterPro"/>
</dbReference>
<dbReference type="SUPFAM" id="SSF55781">
    <property type="entry name" value="GAF domain-like"/>
    <property type="match status" value="1"/>
</dbReference>
<reference evidence="6 7" key="1">
    <citation type="journal article" date="2016" name="Nat. Commun.">
        <title>Thousands of microbial genomes shed light on interconnected biogeochemical processes in an aquifer system.</title>
        <authorList>
            <person name="Anantharaman K."/>
            <person name="Brown C.T."/>
            <person name="Hug L.A."/>
            <person name="Sharon I."/>
            <person name="Castelle C.J."/>
            <person name="Probst A.J."/>
            <person name="Thomas B.C."/>
            <person name="Singh A."/>
            <person name="Wilkins M.J."/>
            <person name="Karaoz U."/>
            <person name="Brodie E.L."/>
            <person name="Williams K.H."/>
            <person name="Hubbard S.S."/>
            <person name="Banfield J.F."/>
        </authorList>
    </citation>
    <scope>NUCLEOTIDE SEQUENCE [LARGE SCALE GENOMIC DNA]</scope>
</reference>
<protein>
    <recommendedName>
        <fullName evidence="5">Heat-inducible transcription repressor HrcA C-terminal domain-containing protein</fullName>
    </recommendedName>
</protein>
<evidence type="ECO:0000259" key="5">
    <source>
        <dbReference type="Pfam" id="PF01628"/>
    </source>
</evidence>
<dbReference type="InterPro" id="IPR021153">
    <property type="entry name" value="HrcA_C"/>
</dbReference>
<gene>
    <name evidence="6" type="ORF">A2570_03040</name>
</gene>
<feature type="domain" description="Heat-inducible transcription repressor HrcA C-terminal" evidence="5">
    <location>
        <begin position="94"/>
        <end position="206"/>
    </location>
</feature>
<dbReference type="InterPro" id="IPR036388">
    <property type="entry name" value="WH-like_DNA-bd_sf"/>
</dbReference>
<dbReference type="PANTHER" id="PTHR34824:SF1">
    <property type="entry name" value="HEAT-INDUCIBLE TRANSCRIPTION REPRESSOR HRCA"/>
    <property type="match status" value="1"/>
</dbReference>
<sequence length="218" mass="25083">MNDRQRQILSILIDDYVEENKPISSGFLVSRHHLEFSPATVRNELAELLENGYLKKIYFSSGNVPTNKAYRLKVEEVLVSEPQDSRQSQSENFSSLEGAVSFLAKRFGALTCGVDEDLNLFIDGIDELFGQPDFNTRDQYLILGRLVECLQEMKKQISHQSENSIFVGRENPFWDESDDLSWLVGSSKNNYVNIVSIGPTRMPYKKNWQIFKEVLENF</sequence>
<comment type="caution">
    <text evidence="6">The sequence shown here is derived from an EMBL/GenBank/DDBJ whole genome shotgun (WGS) entry which is preliminary data.</text>
</comment>
<evidence type="ECO:0000256" key="2">
    <source>
        <dbReference type="ARBA" id="ARBA00023015"/>
    </source>
</evidence>
<keyword evidence="1" id="KW-0678">Repressor</keyword>
<dbReference type="Proteomes" id="UP000178570">
    <property type="component" value="Unassembled WGS sequence"/>
</dbReference>
<keyword evidence="3" id="KW-0346">Stress response</keyword>
<accession>A0A1G1XK14</accession>
<dbReference type="EMBL" id="MHHY01000009">
    <property type="protein sequence ID" value="OGY40234.1"/>
    <property type="molecule type" value="Genomic_DNA"/>
</dbReference>
<evidence type="ECO:0000256" key="1">
    <source>
        <dbReference type="ARBA" id="ARBA00022491"/>
    </source>
</evidence>